<dbReference type="EMBL" id="UINC01226228">
    <property type="protein sequence ID" value="SVE56627.1"/>
    <property type="molecule type" value="Genomic_DNA"/>
</dbReference>
<feature type="non-terminal residue" evidence="1">
    <location>
        <position position="1"/>
    </location>
</feature>
<gene>
    <name evidence="1" type="ORF">METZ01_LOCUS509481</name>
</gene>
<reference evidence="1" key="1">
    <citation type="submission" date="2018-05" db="EMBL/GenBank/DDBJ databases">
        <authorList>
            <person name="Lanie J.A."/>
            <person name="Ng W.-L."/>
            <person name="Kazmierczak K.M."/>
            <person name="Andrzejewski T.M."/>
            <person name="Davidsen T.M."/>
            <person name="Wayne K.J."/>
            <person name="Tettelin H."/>
            <person name="Glass J.I."/>
            <person name="Rusch D."/>
            <person name="Podicherti R."/>
            <person name="Tsui H.-C.T."/>
            <person name="Winkler M.E."/>
        </authorList>
    </citation>
    <scope>NUCLEOTIDE SEQUENCE</scope>
</reference>
<proteinExistence type="predicted"/>
<evidence type="ECO:0000313" key="1">
    <source>
        <dbReference type="EMBL" id="SVE56627.1"/>
    </source>
</evidence>
<protein>
    <submittedName>
        <fullName evidence="1">Uncharacterized protein</fullName>
    </submittedName>
</protein>
<organism evidence="1">
    <name type="scientific">marine metagenome</name>
    <dbReference type="NCBI Taxonomy" id="408172"/>
    <lineage>
        <taxon>unclassified sequences</taxon>
        <taxon>metagenomes</taxon>
        <taxon>ecological metagenomes</taxon>
    </lineage>
</organism>
<name>A0A383EID8_9ZZZZ</name>
<dbReference type="AlphaFoldDB" id="A0A383EID8"/>
<sequence>QVPQMVVSIDNIAVIHPVKSFVLPRHVARRFPATVTTVRG</sequence>
<accession>A0A383EID8</accession>